<evidence type="ECO:0000313" key="5">
    <source>
        <dbReference type="Proteomes" id="UP000002051"/>
    </source>
</evidence>
<gene>
    <name evidence="3" type="ordered locus">MTR_1g090460</name>
</gene>
<protein>
    <submittedName>
        <fullName evidence="3">Zinc finger, C3HC4 type (RING finger) protein</fullName>
    </submittedName>
</protein>
<sequence>MSPLEHWDLGTKSRRPKEYFFHDSHPSSFGQEVIHAMFKHLRMQSSGINSNTDHTTEVNIEVCEEERDVNPNSYPILLYSQVKFHKPDDSTSLICSICLGDYKDLEWLRFLPDCGHFFHKDCIAAWFRSNLSCPLCRNLPIPTPLSEVTLLATTHN</sequence>
<dbReference type="PANTHER" id="PTHR46719:SF22">
    <property type="entry name" value="ZINC FINGER, C3HC4 TYPE (RING FINGER) PROTEIN"/>
    <property type="match status" value="1"/>
</dbReference>
<keyword evidence="1" id="KW-0479">Metal-binding</keyword>
<evidence type="ECO:0000313" key="3">
    <source>
        <dbReference type="EMBL" id="AES61925.2"/>
    </source>
</evidence>
<dbReference type="EnsemblPlants" id="AES61925">
    <property type="protein sequence ID" value="AES61925"/>
    <property type="gene ID" value="MTR_1g090460"/>
</dbReference>
<dbReference type="InterPro" id="IPR045899">
    <property type="entry name" value="ATL71-like"/>
</dbReference>
<dbReference type="Pfam" id="PF13639">
    <property type="entry name" value="zf-RING_2"/>
    <property type="match status" value="1"/>
</dbReference>
<dbReference type="HOGENOM" id="CLU_1689331_0_0_1"/>
<dbReference type="AlphaFoldDB" id="G7I3Z9"/>
<dbReference type="EMBL" id="CM001217">
    <property type="protein sequence ID" value="AES61925.2"/>
    <property type="molecule type" value="Genomic_DNA"/>
</dbReference>
<reference evidence="4" key="3">
    <citation type="submission" date="2015-04" db="UniProtKB">
        <authorList>
            <consortium name="EnsemblPlants"/>
        </authorList>
    </citation>
    <scope>IDENTIFICATION</scope>
    <source>
        <strain evidence="4">cv. Jemalong A17</strain>
    </source>
</reference>
<dbReference type="GO" id="GO:0008270">
    <property type="term" value="F:zinc ion binding"/>
    <property type="evidence" value="ECO:0007669"/>
    <property type="project" value="UniProtKB-KW"/>
</dbReference>
<dbReference type="PANTHER" id="PTHR46719">
    <property type="entry name" value="TRANSCRIPTION FACTOR C2H2 FAMILY-RELATED"/>
    <property type="match status" value="1"/>
</dbReference>
<proteinExistence type="predicted"/>
<dbReference type="PaxDb" id="3880-AES61925"/>
<keyword evidence="1" id="KW-0863">Zinc-finger</keyword>
<reference evidence="3 5" key="2">
    <citation type="journal article" date="2014" name="BMC Genomics">
        <title>An improved genome release (version Mt4.0) for the model legume Medicago truncatula.</title>
        <authorList>
            <person name="Tang H."/>
            <person name="Krishnakumar V."/>
            <person name="Bidwell S."/>
            <person name="Rosen B."/>
            <person name="Chan A."/>
            <person name="Zhou S."/>
            <person name="Gentzbittel L."/>
            <person name="Childs K.L."/>
            <person name="Yandell M."/>
            <person name="Gundlach H."/>
            <person name="Mayer K.F."/>
            <person name="Schwartz D.C."/>
            <person name="Town C.D."/>
        </authorList>
    </citation>
    <scope>GENOME REANNOTATION</scope>
    <source>
        <strain evidence="4 5">cv. Jemalong A17</strain>
    </source>
</reference>
<dbReference type="Gene3D" id="3.30.40.10">
    <property type="entry name" value="Zinc/RING finger domain, C3HC4 (zinc finger)"/>
    <property type="match status" value="1"/>
</dbReference>
<dbReference type="SUPFAM" id="SSF57850">
    <property type="entry name" value="RING/U-box"/>
    <property type="match status" value="1"/>
</dbReference>
<dbReference type="eggNOG" id="KOG0800">
    <property type="taxonomic scope" value="Eukaryota"/>
</dbReference>
<organism evidence="3 5">
    <name type="scientific">Medicago truncatula</name>
    <name type="common">Barrel medic</name>
    <name type="synonym">Medicago tribuloides</name>
    <dbReference type="NCBI Taxonomy" id="3880"/>
    <lineage>
        <taxon>Eukaryota</taxon>
        <taxon>Viridiplantae</taxon>
        <taxon>Streptophyta</taxon>
        <taxon>Embryophyta</taxon>
        <taxon>Tracheophyta</taxon>
        <taxon>Spermatophyta</taxon>
        <taxon>Magnoliopsida</taxon>
        <taxon>eudicotyledons</taxon>
        <taxon>Gunneridae</taxon>
        <taxon>Pentapetalae</taxon>
        <taxon>rosids</taxon>
        <taxon>fabids</taxon>
        <taxon>Fabales</taxon>
        <taxon>Fabaceae</taxon>
        <taxon>Papilionoideae</taxon>
        <taxon>50 kb inversion clade</taxon>
        <taxon>NPAAA clade</taxon>
        <taxon>Hologalegina</taxon>
        <taxon>IRL clade</taxon>
        <taxon>Trifolieae</taxon>
        <taxon>Medicago</taxon>
    </lineage>
</organism>
<dbReference type="InterPro" id="IPR001841">
    <property type="entry name" value="Znf_RING"/>
</dbReference>
<reference evidence="3 5" key="1">
    <citation type="journal article" date="2011" name="Nature">
        <title>The Medicago genome provides insight into the evolution of rhizobial symbioses.</title>
        <authorList>
            <person name="Young N.D."/>
            <person name="Debelle F."/>
            <person name="Oldroyd G.E."/>
            <person name="Geurts R."/>
            <person name="Cannon S.B."/>
            <person name="Udvardi M.K."/>
            <person name="Benedito V.A."/>
            <person name="Mayer K.F."/>
            <person name="Gouzy J."/>
            <person name="Schoof H."/>
            <person name="Van de Peer Y."/>
            <person name="Proost S."/>
            <person name="Cook D.R."/>
            <person name="Meyers B.C."/>
            <person name="Spannagl M."/>
            <person name="Cheung F."/>
            <person name="De Mita S."/>
            <person name="Krishnakumar V."/>
            <person name="Gundlach H."/>
            <person name="Zhou S."/>
            <person name="Mudge J."/>
            <person name="Bharti A.K."/>
            <person name="Murray J.D."/>
            <person name="Naoumkina M.A."/>
            <person name="Rosen B."/>
            <person name="Silverstein K.A."/>
            <person name="Tang H."/>
            <person name="Rombauts S."/>
            <person name="Zhao P.X."/>
            <person name="Zhou P."/>
            <person name="Barbe V."/>
            <person name="Bardou P."/>
            <person name="Bechner M."/>
            <person name="Bellec A."/>
            <person name="Berger A."/>
            <person name="Berges H."/>
            <person name="Bidwell S."/>
            <person name="Bisseling T."/>
            <person name="Choisne N."/>
            <person name="Couloux A."/>
            <person name="Denny R."/>
            <person name="Deshpande S."/>
            <person name="Dai X."/>
            <person name="Doyle J.J."/>
            <person name="Dudez A.M."/>
            <person name="Farmer A.D."/>
            <person name="Fouteau S."/>
            <person name="Franken C."/>
            <person name="Gibelin C."/>
            <person name="Gish J."/>
            <person name="Goldstein S."/>
            <person name="Gonzalez A.J."/>
            <person name="Green P.J."/>
            <person name="Hallab A."/>
            <person name="Hartog M."/>
            <person name="Hua A."/>
            <person name="Humphray S.J."/>
            <person name="Jeong D.H."/>
            <person name="Jing Y."/>
            <person name="Jocker A."/>
            <person name="Kenton S.M."/>
            <person name="Kim D.J."/>
            <person name="Klee K."/>
            <person name="Lai H."/>
            <person name="Lang C."/>
            <person name="Lin S."/>
            <person name="Macmil S.L."/>
            <person name="Magdelenat G."/>
            <person name="Matthews L."/>
            <person name="McCorrison J."/>
            <person name="Monaghan E.L."/>
            <person name="Mun J.H."/>
            <person name="Najar F.Z."/>
            <person name="Nicholson C."/>
            <person name="Noirot C."/>
            <person name="O'Bleness M."/>
            <person name="Paule C.R."/>
            <person name="Poulain J."/>
            <person name="Prion F."/>
            <person name="Qin B."/>
            <person name="Qu C."/>
            <person name="Retzel E.F."/>
            <person name="Riddle C."/>
            <person name="Sallet E."/>
            <person name="Samain S."/>
            <person name="Samson N."/>
            <person name="Sanders I."/>
            <person name="Saurat O."/>
            <person name="Scarpelli C."/>
            <person name="Schiex T."/>
            <person name="Segurens B."/>
            <person name="Severin A.J."/>
            <person name="Sherrier D.J."/>
            <person name="Shi R."/>
            <person name="Sims S."/>
            <person name="Singer S.R."/>
            <person name="Sinharoy S."/>
            <person name="Sterck L."/>
            <person name="Viollet A."/>
            <person name="Wang B.B."/>
            <person name="Wang K."/>
            <person name="Wang M."/>
            <person name="Wang X."/>
            <person name="Warfsmann J."/>
            <person name="Weissenbach J."/>
            <person name="White D.D."/>
            <person name="White J.D."/>
            <person name="Wiley G.B."/>
            <person name="Wincker P."/>
            <person name="Xing Y."/>
            <person name="Yang L."/>
            <person name="Yao Z."/>
            <person name="Ying F."/>
            <person name="Zhai J."/>
            <person name="Zhou L."/>
            <person name="Zuber A."/>
            <person name="Denarie J."/>
            <person name="Dixon R.A."/>
            <person name="May G.D."/>
            <person name="Schwartz D.C."/>
            <person name="Rogers J."/>
            <person name="Quetier F."/>
            <person name="Town C.D."/>
            <person name="Roe B.A."/>
        </authorList>
    </citation>
    <scope>NUCLEOTIDE SEQUENCE [LARGE SCALE GENOMIC DNA]</scope>
    <source>
        <strain evidence="3">A17</strain>
        <strain evidence="4 5">cv. Jemalong A17</strain>
    </source>
</reference>
<feature type="domain" description="RING-type" evidence="2">
    <location>
        <begin position="95"/>
        <end position="137"/>
    </location>
</feature>
<dbReference type="Proteomes" id="UP000002051">
    <property type="component" value="Unassembled WGS sequence"/>
</dbReference>
<dbReference type="InterPro" id="IPR013083">
    <property type="entry name" value="Znf_RING/FYVE/PHD"/>
</dbReference>
<keyword evidence="5" id="KW-1185">Reference proteome</keyword>
<dbReference type="SMART" id="SM00184">
    <property type="entry name" value="RING"/>
    <property type="match status" value="1"/>
</dbReference>
<name>G7I3Z9_MEDTR</name>
<accession>G7I3Z9</accession>
<evidence type="ECO:0000313" key="4">
    <source>
        <dbReference type="EnsemblPlants" id="AES61925"/>
    </source>
</evidence>
<dbReference type="PROSITE" id="PS50089">
    <property type="entry name" value="ZF_RING_2"/>
    <property type="match status" value="1"/>
</dbReference>
<evidence type="ECO:0000259" key="2">
    <source>
        <dbReference type="PROSITE" id="PS50089"/>
    </source>
</evidence>
<keyword evidence="1" id="KW-0862">Zinc</keyword>
<evidence type="ECO:0000256" key="1">
    <source>
        <dbReference type="PROSITE-ProRule" id="PRU00175"/>
    </source>
</evidence>